<dbReference type="RefSeq" id="WP_074963535.1">
    <property type="nucleotide sequence ID" value="NZ_FOKQ01000085.1"/>
</dbReference>
<dbReference type="Proteomes" id="UP000182192">
    <property type="component" value="Unassembled WGS sequence"/>
</dbReference>
<accession>A0A1I1S5J8</accession>
<organism evidence="1 2">
    <name type="scientific">Ruminococcus albus</name>
    <dbReference type="NCBI Taxonomy" id="1264"/>
    <lineage>
        <taxon>Bacteria</taxon>
        <taxon>Bacillati</taxon>
        <taxon>Bacillota</taxon>
        <taxon>Clostridia</taxon>
        <taxon>Eubacteriales</taxon>
        <taxon>Oscillospiraceae</taxon>
        <taxon>Ruminococcus</taxon>
    </lineage>
</organism>
<reference evidence="1 2" key="1">
    <citation type="submission" date="2016-10" db="EMBL/GenBank/DDBJ databases">
        <authorList>
            <person name="de Groot N.N."/>
        </authorList>
    </citation>
    <scope>NUCLEOTIDE SEQUENCE [LARGE SCALE GENOMIC DNA]</scope>
    <source>
        <strain evidence="1 2">AR67</strain>
    </source>
</reference>
<dbReference type="SUPFAM" id="SSF47336">
    <property type="entry name" value="ACP-like"/>
    <property type="match status" value="1"/>
</dbReference>
<evidence type="ECO:0000313" key="2">
    <source>
        <dbReference type="Proteomes" id="UP000182192"/>
    </source>
</evidence>
<sequence length="79" mass="9461">MSNIEKYQRVFCELFNVEIENLNEEFTFANIDQWDSMAHLTLINELEENFDVMFETDDILHFGGYLNGIEILKRYGIEF</sequence>
<dbReference type="Gene3D" id="1.10.1200.10">
    <property type="entry name" value="ACP-like"/>
    <property type="match status" value="1"/>
</dbReference>
<dbReference type="AlphaFoldDB" id="A0A1I1S5J8"/>
<protein>
    <submittedName>
        <fullName evidence="1">Acyl carrier protein</fullName>
    </submittedName>
</protein>
<gene>
    <name evidence="1" type="ORF">SAMN02910406_03848</name>
</gene>
<dbReference type="OrthoDB" id="5326335at2"/>
<evidence type="ECO:0000313" key="1">
    <source>
        <dbReference type="EMBL" id="SFD41776.1"/>
    </source>
</evidence>
<name>A0A1I1S5J8_RUMAL</name>
<proteinExistence type="predicted"/>
<dbReference type="InterPro" id="IPR036736">
    <property type="entry name" value="ACP-like_sf"/>
</dbReference>
<dbReference type="EMBL" id="FOKQ01000085">
    <property type="protein sequence ID" value="SFD41776.1"/>
    <property type="molecule type" value="Genomic_DNA"/>
</dbReference>